<reference evidence="2" key="1">
    <citation type="submission" date="2020-06" db="EMBL/GenBank/DDBJ databases">
        <authorList>
            <person name="Li T."/>
            <person name="Hu X."/>
            <person name="Zhang T."/>
            <person name="Song X."/>
            <person name="Zhang H."/>
            <person name="Dai N."/>
            <person name="Sheng W."/>
            <person name="Hou X."/>
            <person name="Wei L."/>
        </authorList>
    </citation>
    <scope>NUCLEOTIDE SEQUENCE</scope>
    <source>
        <strain evidence="2">KEN1</strain>
        <tissue evidence="2">Leaf</tissue>
    </source>
</reference>
<organism evidence="2">
    <name type="scientific">Sesamum latifolium</name>
    <dbReference type="NCBI Taxonomy" id="2727402"/>
    <lineage>
        <taxon>Eukaryota</taxon>
        <taxon>Viridiplantae</taxon>
        <taxon>Streptophyta</taxon>
        <taxon>Embryophyta</taxon>
        <taxon>Tracheophyta</taxon>
        <taxon>Spermatophyta</taxon>
        <taxon>Magnoliopsida</taxon>
        <taxon>eudicotyledons</taxon>
        <taxon>Gunneridae</taxon>
        <taxon>Pentapetalae</taxon>
        <taxon>asterids</taxon>
        <taxon>lamiids</taxon>
        <taxon>Lamiales</taxon>
        <taxon>Pedaliaceae</taxon>
        <taxon>Sesamum</taxon>
    </lineage>
</organism>
<gene>
    <name evidence="2" type="ORF">Slati_1468700</name>
</gene>
<dbReference type="PANTHER" id="PTHR46890:SF48">
    <property type="entry name" value="RNA-DIRECTED DNA POLYMERASE"/>
    <property type="match status" value="1"/>
</dbReference>
<dbReference type="InterPro" id="IPR052343">
    <property type="entry name" value="Retrotransposon-Effector_Assoc"/>
</dbReference>
<dbReference type="Pfam" id="PF00078">
    <property type="entry name" value="RVT_1"/>
    <property type="match status" value="1"/>
</dbReference>
<proteinExistence type="predicted"/>
<evidence type="ECO:0000313" key="2">
    <source>
        <dbReference type="EMBL" id="KAL0449123.1"/>
    </source>
</evidence>
<reference evidence="2" key="2">
    <citation type="journal article" date="2024" name="Plant">
        <title>Genomic evolution and insights into agronomic trait innovations of Sesamum species.</title>
        <authorList>
            <person name="Miao H."/>
            <person name="Wang L."/>
            <person name="Qu L."/>
            <person name="Liu H."/>
            <person name="Sun Y."/>
            <person name="Le M."/>
            <person name="Wang Q."/>
            <person name="Wei S."/>
            <person name="Zheng Y."/>
            <person name="Lin W."/>
            <person name="Duan Y."/>
            <person name="Cao H."/>
            <person name="Xiong S."/>
            <person name="Wang X."/>
            <person name="Wei L."/>
            <person name="Li C."/>
            <person name="Ma Q."/>
            <person name="Ju M."/>
            <person name="Zhao R."/>
            <person name="Li G."/>
            <person name="Mu C."/>
            <person name="Tian Q."/>
            <person name="Mei H."/>
            <person name="Zhang T."/>
            <person name="Gao T."/>
            <person name="Zhang H."/>
        </authorList>
    </citation>
    <scope>NUCLEOTIDE SEQUENCE</scope>
    <source>
        <strain evidence="2">KEN1</strain>
    </source>
</reference>
<feature type="domain" description="Reverse transcriptase" evidence="1">
    <location>
        <begin position="192"/>
        <end position="272"/>
    </location>
</feature>
<evidence type="ECO:0000259" key="1">
    <source>
        <dbReference type="Pfam" id="PF00078"/>
    </source>
</evidence>
<dbReference type="InterPro" id="IPR043502">
    <property type="entry name" value="DNA/RNA_pol_sf"/>
</dbReference>
<comment type="caution">
    <text evidence="2">The sequence shown here is derived from an EMBL/GenBank/DDBJ whole genome shotgun (WGS) entry which is preliminary data.</text>
</comment>
<dbReference type="PANTHER" id="PTHR46890">
    <property type="entry name" value="NON-LTR RETROLELEMENT REVERSE TRANSCRIPTASE-LIKE PROTEIN-RELATED"/>
    <property type="match status" value="1"/>
</dbReference>
<dbReference type="SUPFAM" id="SSF56672">
    <property type="entry name" value="DNA/RNA polymerases"/>
    <property type="match status" value="1"/>
</dbReference>
<dbReference type="CDD" id="cd01650">
    <property type="entry name" value="RT_nLTR_like"/>
    <property type="match status" value="1"/>
</dbReference>
<name>A0AAW2X5N2_9LAMI</name>
<accession>A0AAW2X5N2</accession>
<dbReference type="EMBL" id="JACGWN010000005">
    <property type="protein sequence ID" value="KAL0449123.1"/>
    <property type="molecule type" value="Genomic_DNA"/>
</dbReference>
<sequence>MLNAAIWNVRGLNRRDHQVSVSNLITEHRLQFIGLLETRVSAINVERVKRGMLPQWNWFVDYAGQILTDQQDVINELIAFYQALLGGERRVHLIDLCYLRHWARHIINEDEAIQLTRRVTPDEVKQAVFAIDEDKALGPDGYPSGFFKAARPVIGKEVTQAILDFFTTGRLLKQVNATLLSLIPKVLNPTLVSEFRPISCCNVLYKVITKIIVQRLSEVLDDLISPSQNAFVLGRSIGDNILLAQELFHGYNQQHLPPRCALKVDIRKAYDTRARGLRQGDPMSPYLFVLVMELGFADDLLLFSRADVDSVHTFNRGLTIFADLSGLHVNPQKIHLILSRSASGVRDTLLTLLDFREGFLPLRYLGLPLLASD</sequence>
<dbReference type="InterPro" id="IPR000477">
    <property type="entry name" value="RT_dom"/>
</dbReference>
<protein>
    <submittedName>
        <fullName evidence="2">LINE-1 retrotransposable element O protein</fullName>
    </submittedName>
</protein>
<dbReference type="AlphaFoldDB" id="A0AAW2X5N2"/>